<dbReference type="InterPro" id="IPR001375">
    <property type="entry name" value="Peptidase_S9_cat"/>
</dbReference>
<dbReference type="PANTHER" id="PTHR43037">
    <property type="entry name" value="UNNAMED PRODUCT-RELATED"/>
    <property type="match status" value="1"/>
</dbReference>
<keyword evidence="1 2" id="KW-0732">Signal</keyword>
<proteinExistence type="predicted"/>
<dbReference type="PROSITE" id="PS51257">
    <property type="entry name" value="PROKAR_LIPOPROTEIN"/>
    <property type="match status" value="1"/>
</dbReference>
<dbReference type="GO" id="GO:0006508">
    <property type="term" value="P:proteolysis"/>
    <property type="evidence" value="ECO:0007669"/>
    <property type="project" value="InterPro"/>
</dbReference>
<keyword evidence="5" id="KW-1185">Reference proteome</keyword>
<feature type="signal peptide" evidence="2">
    <location>
        <begin position="1"/>
        <end position="22"/>
    </location>
</feature>
<dbReference type="SUPFAM" id="SSF53474">
    <property type="entry name" value="alpha/beta-Hydrolases"/>
    <property type="match status" value="1"/>
</dbReference>
<dbReference type="Proteomes" id="UP000033109">
    <property type="component" value="Chromosome"/>
</dbReference>
<dbReference type="Pfam" id="PF00326">
    <property type="entry name" value="Peptidase_S9"/>
    <property type="match status" value="1"/>
</dbReference>
<evidence type="ECO:0000313" key="4">
    <source>
        <dbReference type="EMBL" id="AKD03250.1"/>
    </source>
</evidence>
<feature type="domain" description="Peptidase S9 prolyl oligopeptidase catalytic" evidence="3">
    <location>
        <begin position="140"/>
        <end position="277"/>
    </location>
</feature>
<dbReference type="Gene3D" id="3.40.50.1820">
    <property type="entry name" value="alpha/beta hydrolase"/>
    <property type="match status" value="1"/>
</dbReference>
<dbReference type="HOGENOM" id="CLU_749499_0_0_10"/>
<dbReference type="OrthoDB" id="1092902at2"/>
<dbReference type="PATRIC" id="fig|400092.3.peg.1994"/>
<sequence>MKKNSHPVKLLLPLLLSILFTACNRDKPIPPIEPLEGYTTTKQYPGNVGDESLEDWKKELKDIEVVQIKSTMDGKVEPALFYASESSRKKPLLVLLHSWSSGYLQVPSIPFALWAEKYDWAFIQPNYRGIFEHPEAMASDAAIQDIVDAVDYAMQHADIDSSRVYLVGSSGGAMTALVTASRHPELWAGVAAWVPVFDIPEWYDFNLYYPHRKYNKQIIAALGGEPLLGTAAAAEGKRRSPSTHIHKAKDVSILLAHGINDLLVPPSHSIRAFNILAAPADTISKEDMEYIVKEQAIPENLQGEATDPHFGESDPEVVFSRESNNVKLVLYVGVHDMAYNSTLLWLNDQQKSQPQKAVTQAK</sequence>
<dbReference type="InterPro" id="IPR029058">
    <property type="entry name" value="AB_hydrolase_fold"/>
</dbReference>
<dbReference type="AlphaFoldDB" id="A0A0E3ZDI2"/>
<dbReference type="GO" id="GO:0004177">
    <property type="term" value="F:aminopeptidase activity"/>
    <property type="evidence" value="ECO:0007669"/>
    <property type="project" value="UniProtKB-KW"/>
</dbReference>
<feature type="chain" id="PRO_5002416371" evidence="2">
    <location>
        <begin position="23"/>
        <end position="362"/>
    </location>
</feature>
<dbReference type="InterPro" id="IPR050955">
    <property type="entry name" value="Plant_Biomass_Hydrol_Est"/>
</dbReference>
<keyword evidence="4" id="KW-0645">Protease</keyword>
<keyword evidence="4" id="KW-0378">Hydrolase</keyword>
<reference evidence="4 5" key="1">
    <citation type="journal article" date="2015" name="Sci. Rep.">
        <title>Unraveling adaptation of Pontibacter korlensis to radiation and infertility in desert through complete genome and comparative transcriptomic analysis.</title>
        <authorList>
            <person name="Dai J."/>
            <person name="Dai W."/>
            <person name="Qiu C."/>
            <person name="Yang Z."/>
            <person name="Zhang Y."/>
            <person name="Zhou M."/>
            <person name="Zhang L."/>
            <person name="Fang C."/>
            <person name="Gao Q."/>
            <person name="Yang Q."/>
            <person name="Li X."/>
            <person name="Wang Z."/>
            <person name="Wang Z."/>
            <person name="Jia Z."/>
            <person name="Chen X."/>
        </authorList>
    </citation>
    <scope>NUCLEOTIDE SEQUENCE [LARGE SCALE GENOMIC DNA]</scope>
    <source>
        <strain evidence="4 5">X14-1T</strain>
    </source>
</reference>
<dbReference type="PANTHER" id="PTHR43037:SF4">
    <property type="entry name" value="PEPTIDASE S9 PROLYL OLIGOPEPTIDASE CATALYTIC DOMAIN-CONTAINING PROTEIN"/>
    <property type="match status" value="1"/>
</dbReference>
<evidence type="ECO:0000256" key="2">
    <source>
        <dbReference type="SAM" id="SignalP"/>
    </source>
</evidence>
<dbReference type="KEGG" id="pko:PKOR_09065"/>
<evidence type="ECO:0000259" key="3">
    <source>
        <dbReference type="Pfam" id="PF00326"/>
    </source>
</evidence>
<dbReference type="RefSeq" id="WP_046310272.1">
    <property type="nucleotide sequence ID" value="NZ_CBCSCY010000004.1"/>
</dbReference>
<dbReference type="GO" id="GO:0008236">
    <property type="term" value="F:serine-type peptidase activity"/>
    <property type="evidence" value="ECO:0007669"/>
    <property type="project" value="InterPro"/>
</dbReference>
<organism evidence="4 5">
    <name type="scientific">Pontibacter korlensis</name>
    <dbReference type="NCBI Taxonomy" id="400092"/>
    <lineage>
        <taxon>Bacteria</taxon>
        <taxon>Pseudomonadati</taxon>
        <taxon>Bacteroidota</taxon>
        <taxon>Cytophagia</taxon>
        <taxon>Cytophagales</taxon>
        <taxon>Hymenobacteraceae</taxon>
        <taxon>Pontibacter</taxon>
    </lineage>
</organism>
<evidence type="ECO:0000313" key="5">
    <source>
        <dbReference type="Proteomes" id="UP000033109"/>
    </source>
</evidence>
<name>A0A0E3ZDI2_9BACT</name>
<protein>
    <submittedName>
        <fullName evidence="4">Dipeptidyl aminopeptidase</fullName>
    </submittedName>
</protein>
<keyword evidence="4" id="KW-0031">Aminopeptidase</keyword>
<dbReference type="EMBL" id="CP009621">
    <property type="protein sequence ID" value="AKD03250.1"/>
    <property type="molecule type" value="Genomic_DNA"/>
</dbReference>
<evidence type="ECO:0000256" key="1">
    <source>
        <dbReference type="ARBA" id="ARBA00022729"/>
    </source>
</evidence>
<dbReference type="STRING" id="400092.PKOR_09065"/>
<gene>
    <name evidence="4" type="ORF">PKOR_09065</name>
</gene>
<accession>A0A0E3ZDI2</accession>